<dbReference type="AlphaFoldDB" id="A0AAP0JVS2"/>
<keyword evidence="2" id="KW-1185">Reference proteome</keyword>
<dbReference type="EMBL" id="JBBNAG010000004">
    <property type="protein sequence ID" value="KAK9139817.1"/>
    <property type="molecule type" value="Genomic_DNA"/>
</dbReference>
<reference evidence="1 2" key="1">
    <citation type="submission" date="2024-01" db="EMBL/GenBank/DDBJ databases">
        <title>Genome assemblies of Stephania.</title>
        <authorList>
            <person name="Yang L."/>
        </authorList>
    </citation>
    <scope>NUCLEOTIDE SEQUENCE [LARGE SCALE GENOMIC DNA]</scope>
    <source>
        <strain evidence="1">JXDWG</strain>
        <tissue evidence="1">Leaf</tissue>
    </source>
</reference>
<accession>A0AAP0JVS2</accession>
<sequence>MYDEIIGHENLWRELLGSSYESVKIAVHCLRESSWCIFPIMVDTSRHGTVGSHCIQCGSRQPLAWECLHISTST</sequence>
<gene>
    <name evidence="1" type="ORF">Scep_009498</name>
</gene>
<dbReference type="Proteomes" id="UP001419268">
    <property type="component" value="Unassembled WGS sequence"/>
</dbReference>
<organism evidence="1 2">
    <name type="scientific">Stephania cephalantha</name>
    <dbReference type="NCBI Taxonomy" id="152367"/>
    <lineage>
        <taxon>Eukaryota</taxon>
        <taxon>Viridiplantae</taxon>
        <taxon>Streptophyta</taxon>
        <taxon>Embryophyta</taxon>
        <taxon>Tracheophyta</taxon>
        <taxon>Spermatophyta</taxon>
        <taxon>Magnoliopsida</taxon>
        <taxon>Ranunculales</taxon>
        <taxon>Menispermaceae</taxon>
        <taxon>Menispermoideae</taxon>
        <taxon>Cissampelideae</taxon>
        <taxon>Stephania</taxon>
    </lineage>
</organism>
<evidence type="ECO:0000313" key="1">
    <source>
        <dbReference type="EMBL" id="KAK9139817.1"/>
    </source>
</evidence>
<comment type="caution">
    <text evidence="1">The sequence shown here is derived from an EMBL/GenBank/DDBJ whole genome shotgun (WGS) entry which is preliminary data.</text>
</comment>
<name>A0AAP0JVS2_9MAGN</name>
<proteinExistence type="predicted"/>
<protein>
    <submittedName>
        <fullName evidence="1">Uncharacterized protein</fullName>
    </submittedName>
</protein>
<evidence type="ECO:0000313" key="2">
    <source>
        <dbReference type="Proteomes" id="UP001419268"/>
    </source>
</evidence>